<organism evidence="12 13">
    <name type="scientific">Jeotgalibacillus soli</name>
    <dbReference type="NCBI Taxonomy" id="889306"/>
    <lineage>
        <taxon>Bacteria</taxon>
        <taxon>Bacillati</taxon>
        <taxon>Bacillota</taxon>
        <taxon>Bacilli</taxon>
        <taxon>Bacillales</taxon>
        <taxon>Caryophanaceae</taxon>
        <taxon>Jeotgalibacillus</taxon>
    </lineage>
</organism>
<name>A0A0C2S6K4_9BACL</name>
<evidence type="ECO:0000313" key="13">
    <source>
        <dbReference type="Proteomes" id="UP000031938"/>
    </source>
</evidence>
<dbReference type="EMBL" id="JXRP01000009">
    <property type="protein sequence ID" value="KIL49664.1"/>
    <property type="molecule type" value="Genomic_DNA"/>
</dbReference>
<keyword evidence="9" id="KW-0472">Membrane</keyword>
<dbReference type="GO" id="GO:0005524">
    <property type="term" value="F:ATP binding"/>
    <property type="evidence" value="ECO:0007669"/>
    <property type="project" value="UniProtKB-KW"/>
</dbReference>
<sequence>MWLETGVILILLIAGIMMLKKYRAVRRLLKEMEEEEFKMTALIQSMPDFVCFKDGEGRWIRTNDFGRSLYELENISYIGKSDSELGEMSTFFKEALDYCVVSDEKTWKKAETTRSEEAFHLRSGELKTFDVIKVPIFHEDGSRKALITIGRDISQQKAAEERLVKQEKLSVAGELAAGIAHEIRNPLTSLKGFVQLMREDSYISAEKVEIMSSEIDRIHLIVEEFLILSKPHKRVEECFYFQEAMDYVVNVMKLQAGNGINIEVIALAAHNYCVFGDRNQLIQVFINLVKNSIEAMPNGGKISISTQYKDEMLEIKVSDNGVGIPLERLPQISEPFFTLKEKGMGLGLTISQKIISEHHGHFDIQSEQDKGTTVIVKLPVHKDESEGFDEKKQAFPIL</sequence>
<dbReference type="Proteomes" id="UP000031938">
    <property type="component" value="Unassembled WGS sequence"/>
</dbReference>
<evidence type="ECO:0000256" key="1">
    <source>
        <dbReference type="ARBA" id="ARBA00000085"/>
    </source>
</evidence>
<keyword evidence="4 12" id="KW-0808">Transferase</keyword>
<keyword evidence="9" id="KW-1133">Transmembrane helix</keyword>
<comment type="catalytic activity">
    <reaction evidence="1">
        <text>ATP + protein L-histidine = ADP + protein N-phospho-L-histidine.</text>
        <dbReference type="EC" id="2.7.13.3"/>
    </reaction>
</comment>
<evidence type="ECO:0000256" key="9">
    <source>
        <dbReference type="SAM" id="Phobius"/>
    </source>
</evidence>
<dbReference type="PRINTS" id="PR00344">
    <property type="entry name" value="BCTRLSENSOR"/>
</dbReference>
<keyword evidence="8" id="KW-0902">Two-component regulatory system</keyword>
<evidence type="ECO:0000259" key="11">
    <source>
        <dbReference type="PROSITE" id="PS50113"/>
    </source>
</evidence>
<dbReference type="Gene3D" id="1.10.287.130">
    <property type="match status" value="1"/>
</dbReference>
<dbReference type="InterPro" id="IPR000014">
    <property type="entry name" value="PAS"/>
</dbReference>
<gene>
    <name evidence="12" type="ORF">KP78_11320</name>
</gene>
<evidence type="ECO:0000313" key="12">
    <source>
        <dbReference type="EMBL" id="KIL49664.1"/>
    </source>
</evidence>
<dbReference type="Gene3D" id="3.30.450.20">
    <property type="entry name" value="PAS domain"/>
    <property type="match status" value="1"/>
</dbReference>
<evidence type="ECO:0000259" key="10">
    <source>
        <dbReference type="PROSITE" id="PS50109"/>
    </source>
</evidence>
<dbReference type="PATRIC" id="fig|889306.3.peg.1139"/>
<accession>A0A0C2S6K4</accession>
<dbReference type="PROSITE" id="PS50113">
    <property type="entry name" value="PAC"/>
    <property type="match status" value="1"/>
</dbReference>
<dbReference type="Pfam" id="PF08448">
    <property type="entry name" value="PAS_4"/>
    <property type="match status" value="1"/>
</dbReference>
<dbReference type="STRING" id="889306.KP78_11320"/>
<dbReference type="InterPro" id="IPR036097">
    <property type="entry name" value="HisK_dim/P_sf"/>
</dbReference>
<dbReference type="Pfam" id="PF02518">
    <property type="entry name" value="HATPase_c"/>
    <property type="match status" value="1"/>
</dbReference>
<dbReference type="Pfam" id="PF00512">
    <property type="entry name" value="HisKA"/>
    <property type="match status" value="1"/>
</dbReference>
<feature type="transmembrane region" description="Helical" evidence="9">
    <location>
        <begin position="6"/>
        <end position="22"/>
    </location>
</feature>
<dbReference type="PANTHER" id="PTHR43065:SF34">
    <property type="entry name" value="SPORULATION KINASE A"/>
    <property type="match status" value="1"/>
</dbReference>
<keyword evidence="6 12" id="KW-0418">Kinase</keyword>
<dbReference type="PROSITE" id="PS50109">
    <property type="entry name" value="HIS_KIN"/>
    <property type="match status" value="1"/>
</dbReference>
<dbReference type="GO" id="GO:0000155">
    <property type="term" value="F:phosphorelay sensor kinase activity"/>
    <property type="evidence" value="ECO:0007669"/>
    <property type="project" value="InterPro"/>
</dbReference>
<dbReference type="SMART" id="SM00388">
    <property type="entry name" value="HisKA"/>
    <property type="match status" value="1"/>
</dbReference>
<dbReference type="CDD" id="cd00075">
    <property type="entry name" value="HATPase"/>
    <property type="match status" value="1"/>
</dbReference>
<evidence type="ECO:0000256" key="2">
    <source>
        <dbReference type="ARBA" id="ARBA00012438"/>
    </source>
</evidence>
<dbReference type="AlphaFoldDB" id="A0A0C2S6K4"/>
<dbReference type="InterPro" id="IPR000700">
    <property type="entry name" value="PAS-assoc_C"/>
</dbReference>
<comment type="caution">
    <text evidence="12">The sequence shown here is derived from an EMBL/GenBank/DDBJ whole genome shotgun (WGS) entry which is preliminary data.</text>
</comment>
<dbReference type="SMART" id="SM00387">
    <property type="entry name" value="HATPase_c"/>
    <property type="match status" value="1"/>
</dbReference>
<dbReference type="InterPro" id="IPR035965">
    <property type="entry name" value="PAS-like_dom_sf"/>
</dbReference>
<evidence type="ECO:0000256" key="6">
    <source>
        <dbReference type="ARBA" id="ARBA00022777"/>
    </source>
</evidence>
<dbReference type="EC" id="2.7.13.3" evidence="2"/>
<dbReference type="InterPro" id="IPR005467">
    <property type="entry name" value="His_kinase_dom"/>
</dbReference>
<keyword evidence="3" id="KW-0597">Phosphoprotein</keyword>
<keyword evidence="5" id="KW-0547">Nucleotide-binding</keyword>
<evidence type="ECO:0000256" key="7">
    <source>
        <dbReference type="ARBA" id="ARBA00022840"/>
    </source>
</evidence>
<keyword evidence="7" id="KW-0067">ATP-binding</keyword>
<dbReference type="InterPro" id="IPR003594">
    <property type="entry name" value="HATPase_dom"/>
</dbReference>
<keyword evidence="9" id="KW-0812">Transmembrane</keyword>
<keyword evidence="13" id="KW-1185">Reference proteome</keyword>
<proteinExistence type="predicted"/>
<evidence type="ECO:0000256" key="5">
    <source>
        <dbReference type="ARBA" id="ARBA00022741"/>
    </source>
</evidence>
<evidence type="ECO:0000256" key="8">
    <source>
        <dbReference type="ARBA" id="ARBA00023012"/>
    </source>
</evidence>
<dbReference type="SUPFAM" id="SSF55874">
    <property type="entry name" value="ATPase domain of HSP90 chaperone/DNA topoisomerase II/histidine kinase"/>
    <property type="match status" value="1"/>
</dbReference>
<dbReference type="InterPro" id="IPR004358">
    <property type="entry name" value="Sig_transdc_His_kin-like_C"/>
</dbReference>
<dbReference type="PANTHER" id="PTHR43065">
    <property type="entry name" value="SENSOR HISTIDINE KINASE"/>
    <property type="match status" value="1"/>
</dbReference>
<dbReference type="Gene3D" id="3.30.565.10">
    <property type="entry name" value="Histidine kinase-like ATPase, C-terminal domain"/>
    <property type="match status" value="1"/>
</dbReference>
<feature type="domain" description="PAC" evidence="11">
    <location>
        <begin position="113"/>
        <end position="165"/>
    </location>
</feature>
<reference evidence="12 13" key="1">
    <citation type="submission" date="2015-01" db="EMBL/GenBank/DDBJ databases">
        <title>Genome sequencing of Jeotgalibacillus soli.</title>
        <authorList>
            <person name="Goh K.M."/>
            <person name="Chan K.-G."/>
            <person name="Yaakop A.S."/>
            <person name="Ee R."/>
            <person name="Gan H.M."/>
            <person name="Chan C.S."/>
        </authorList>
    </citation>
    <scope>NUCLEOTIDE SEQUENCE [LARGE SCALE GENOMIC DNA]</scope>
    <source>
        <strain evidence="12 13">P9</strain>
    </source>
</reference>
<dbReference type="CDD" id="cd00082">
    <property type="entry name" value="HisKA"/>
    <property type="match status" value="1"/>
</dbReference>
<dbReference type="SUPFAM" id="SSF55785">
    <property type="entry name" value="PYP-like sensor domain (PAS domain)"/>
    <property type="match status" value="1"/>
</dbReference>
<protein>
    <recommendedName>
        <fullName evidence="2">histidine kinase</fullName>
        <ecNumber evidence="2">2.7.13.3</ecNumber>
    </recommendedName>
</protein>
<feature type="domain" description="Histidine kinase" evidence="10">
    <location>
        <begin position="178"/>
        <end position="382"/>
    </location>
</feature>
<dbReference type="SUPFAM" id="SSF47384">
    <property type="entry name" value="Homodimeric domain of signal transducing histidine kinase"/>
    <property type="match status" value="1"/>
</dbReference>
<evidence type="ECO:0000256" key="4">
    <source>
        <dbReference type="ARBA" id="ARBA00022679"/>
    </source>
</evidence>
<dbReference type="InterPro" id="IPR003661">
    <property type="entry name" value="HisK_dim/P_dom"/>
</dbReference>
<dbReference type="InterPro" id="IPR036890">
    <property type="entry name" value="HATPase_C_sf"/>
</dbReference>
<dbReference type="InterPro" id="IPR013656">
    <property type="entry name" value="PAS_4"/>
</dbReference>
<evidence type="ECO:0000256" key="3">
    <source>
        <dbReference type="ARBA" id="ARBA00022553"/>
    </source>
</evidence>
<dbReference type="NCBIfam" id="TIGR00229">
    <property type="entry name" value="sensory_box"/>
    <property type="match status" value="1"/>
</dbReference>